<dbReference type="EMBL" id="QZBD01000319">
    <property type="protein sequence ID" value="THY19871.1"/>
    <property type="molecule type" value="Genomic_DNA"/>
</dbReference>
<reference evidence="2 3" key="1">
    <citation type="submission" date="2018-10" db="EMBL/GenBank/DDBJ databases">
        <title>Fifty Aureobasidium pullulans genomes reveal a recombining polyextremotolerant generalist.</title>
        <authorList>
            <person name="Gostincar C."/>
            <person name="Turk M."/>
            <person name="Zajc J."/>
            <person name="Gunde-Cimerman N."/>
        </authorList>
    </citation>
    <scope>NUCLEOTIDE SEQUENCE [LARGE SCALE GENOMIC DNA]</scope>
    <source>
        <strain evidence="2 3">EXF-6604</strain>
    </source>
</reference>
<feature type="compositionally biased region" description="Polar residues" evidence="1">
    <location>
        <begin position="276"/>
        <end position="291"/>
    </location>
</feature>
<sequence length="443" mass="48920">MARTNKRKPLAWLCFASTGGSHNDCVNEPFQNDAGIWIGFRNSPDESYKEAMTFCEVLAQAEQNLIKAHQAKPGRERAEWLEVFPGVTTKVKQDIVEQLQLGKRAFEKAHRQHAACKKISEPLRMEWLSITYRAPEATQSTQGFIAGFVFNLRGQEMIVICRNYHLALYRFQRQDGSVSPEMALGTASDEKHTKAKSLNPVATASHENKSRRQSRRLQASRSHMDESPVAGSQYDAGEGPAEASPAASTTHDVDMLEGSMPSTDDTGEAEAEEELQSPNASTTHDFDTGNTEADEEVQSSDTFAPGSTRDEHEAMIVQITYTYGVRILTSPHVSAYIGLLGEAVRQDNRLALCQAFGRLQTILLKSGNSAAADVLDEEYEELVSSVVLDHGMEVLSTTEGKTFMEDMGKAMIRGYREGLCGAYAALRTCMAAYGRRSELEDEN</sequence>
<proteinExistence type="predicted"/>
<evidence type="ECO:0000256" key="1">
    <source>
        <dbReference type="SAM" id="MobiDB-lite"/>
    </source>
</evidence>
<comment type="caution">
    <text evidence="2">The sequence shown here is derived from an EMBL/GenBank/DDBJ whole genome shotgun (WGS) entry which is preliminary data.</text>
</comment>
<dbReference type="Proteomes" id="UP000306584">
    <property type="component" value="Unassembled WGS sequence"/>
</dbReference>
<evidence type="ECO:0000313" key="2">
    <source>
        <dbReference type="EMBL" id="THY19871.1"/>
    </source>
</evidence>
<evidence type="ECO:0000313" key="3">
    <source>
        <dbReference type="Proteomes" id="UP000306584"/>
    </source>
</evidence>
<feature type="compositionally biased region" description="Acidic residues" evidence="1">
    <location>
        <begin position="265"/>
        <end position="275"/>
    </location>
</feature>
<gene>
    <name evidence="2" type="ORF">D6D01_06980</name>
</gene>
<accession>A0A4S9KTT2</accession>
<organism evidence="2 3">
    <name type="scientific">Aureobasidium pullulans</name>
    <name type="common">Black yeast</name>
    <name type="synonym">Pullularia pullulans</name>
    <dbReference type="NCBI Taxonomy" id="5580"/>
    <lineage>
        <taxon>Eukaryota</taxon>
        <taxon>Fungi</taxon>
        <taxon>Dikarya</taxon>
        <taxon>Ascomycota</taxon>
        <taxon>Pezizomycotina</taxon>
        <taxon>Dothideomycetes</taxon>
        <taxon>Dothideomycetidae</taxon>
        <taxon>Dothideales</taxon>
        <taxon>Saccotheciaceae</taxon>
        <taxon>Aureobasidium</taxon>
    </lineage>
</organism>
<feature type="region of interest" description="Disordered" evidence="1">
    <location>
        <begin position="180"/>
        <end position="309"/>
    </location>
</feature>
<feature type="compositionally biased region" description="Low complexity" evidence="1">
    <location>
        <begin position="236"/>
        <end position="250"/>
    </location>
</feature>
<protein>
    <submittedName>
        <fullName evidence="2">Uncharacterized protein</fullName>
    </submittedName>
</protein>
<dbReference type="AlphaFoldDB" id="A0A4S9KTT2"/>
<name>A0A4S9KTT2_AURPU</name>